<evidence type="ECO:0000313" key="3">
    <source>
        <dbReference type="EMBL" id="KAH7565632.1"/>
    </source>
</evidence>
<accession>A0ABQ8HN09</accession>
<evidence type="ECO:0000259" key="2">
    <source>
        <dbReference type="Pfam" id="PF13968"/>
    </source>
</evidence>
<feature type="domain" description="DUF4220" evidence="2">
    <location>
        <begin position="2"/>
        <end position="293"/>
    </location>
</feature>
<dbReference type="InterPro" id="IPR007658">
    <property type="entry name" value="DUF594"/>
</dbReference>
<dbReference type="PANTHER" id="PTHR31325">
    <property type="entry name" value="OS01G0798800 PROTEIN-RELATED"/>
    <property type="match status" value="1"/>
</dbReference>
<gene>
    <name evidence="3" type="ORF">JRO89_XS09G0237000</name>
</gene>
<proteinExistence type="predicted"/>
<evidence type="ECO:0000313" key="4">
    <source>
        <dbReference type="Proteomes" id="UP000827721"/>
    </source>
</evidence>
<dbReference type="EMBL" id="JAFEMO010000009">
    <property type="protein sequence ID" value="KAH7565632.1"/>
    <property type="molecule type" value="Genomic_DNA"/>
</dbReference>
<keyword evidence="4" id="KW-1185">Reference proteome</keyword>
<reference evidence="3 4" key="1">
    <citation type="submission" date="2021-02" db="EMBL/GenBank/DDBJ databases">
        <title>Plant Genome Project.</title>
        <authorList>
            <person name="Zhang R.-G."/>
        </authorList>
    </citation>
    <scope>NUCLEOTIDE SEQUENCE [LARGE SCALE GENOMIC DNA]</scope>
    <source>
        <tissue evidence="3">Leaves</tissue>
    </source>
</reference>
<feature type="transmembrane region" description="Helical" evidence="1">
    <location>
        <begin position="28"/>
        <end position="45"/>
    </location>
</feature>
<sequence>MRHFLGLITQTSGIVYIFLLSWTDRGSHLWILSILIFIAGLIKYGERTWVLRAASNQMHRTAGNMKQRKSVFQLEEFMNDDILSDQYLIKSDEGYIVGVDRLLKVDLPVDLSGFDKSSISDEDKLLAAYRLLNVTKRVFGEVGVSSTDRDVSQTTFRNITPQNAFEVVEIHLGMMYDLLYTKAPLSYTYAGLGLRIVTILLTWIAFVLFIFLDDKRKYLNIDLSITFLLLGVALLLEIYAALVLLASDRFRTWLVRHQKNIPNSSNITKALSVVPKIEIQRWSNSMSQYALLEFNNKEKPWLSCGGFLNIGRSRRSQWNVQVNEDVKNLIFRYFKDKAVESATTGKIPFAALPTTTTNPLQDIGIRQEELEYRIIIWNIVTEVSYYLDRKDIPEDIFPKCRAIKRISRYMLYLLVEQPSMLSAEIGMLGFAFQDINRAARLAYHGDYDTDNNFKTSACEKLRKYFAISEFSERTDEEGGHVFDKSFRYGWLIVQNAIKLVEEMETAIEPALLRKKWDVIGRTWMEMLGYAAASKCRVNEHAKQLRRGGEFLSHVWLLMTHLGLTHHFQISEPRPIVRLFAK</sequence>
<dbReference type="InterPro" id="IPR025315">
    <property type="entry name" value="DUF4220"/>
</dbReference>
<dbReference type="Pfam" id="PF13968">
    <property type="entry name" value="DUF4220"/>
    <property type="match status" value="1"/>
</dbReference>
<keyword evidence="1" id="KW-0472">Membrane</keyword>
<dbReference type="Pfam" id="PF04578">
    <property type="entry name" value="DUF594"/>
    <property type="match status" value="1"/>
</dbReference>
<protein>
    <recommendedName>
        <fullName evidence="2">DUF4220 domain-containing protein</fullName>
    </recommendedName>
</protein>
<comment type="caution">
    <text evidence="3">The sequence shown here is derived from an EMBL/GenBank/DDBJ whole genome shotgun (WGS) entry which is preliminary data.</text>
</comment>
<feature type="transmembrane region" description="Helical" evidence="1">
    <location>
        <begin position="192"/>
        <end position="212"/>
    </location>
</feature>
<evidence type="ECO:0000256" key="1">
    <source>
        <dbReference type="SAM" id="Phobius"/>
    </source>
</evidence>
<organism evidence="3 4">
    <name type="scientific">Xanthoceras sorbifolium</name>
    <dbReference type="NCBI Taxonomy" id="99658"/>
    <lineage>
        <taxon>Eukaryota</taxon>
        <taxon>Viridiplantae</taxon>
        <taxon>Streptophyta</taxon>
        <taxon>Embryophyta</taxon>
        <taxon>Tracheophyta</taxon>
        <taxon>Spermatophyta</taxon>
        <taxon>Magnoliopsida</taxon>
        <taxon>eudicotyledons</taxon>
        <taxon>Gunneridae</taxon>
        <taxon>Pentapetalae</taxon>
        <taxon>rosids</taxon>
        <taxon>malvids</taxon>
        <taxon>Sapindales</taxon>
        <taxon>Sapindaceae</taxon>
        <taxon>Xanthoceroideae</taxon>
        <taxon>Xanthoceras</taxon>
    </lineage>
</organism>
<feature type="transmembrane region" description="Helical" evidence="1">
    <location>
        <begin position="224"/>
        <end position="246"/>
    </location>
</feature>
<feature type="transmembrane region" description="Helical" evidence="1">
    <location>
        <begin position="5"/>
        <end position="22"/>
    </location>
</feature>
<keyword evidence="1" id="KW-0812">Transmembrane</keyword>
<keyword evidence="1" id="KW-1133">Transmembrane helix</keyword>
<dbReference type="Proteomes" id="UP000827721">
    <property type="component" value="Unassembled WGS sequence"/>
</dbReference>
<name>A0ABQ8HN09_9ROSI</name>